<feature type="compositionally biased region" description="Low complexity" evidence="2">
    <location>
        <begin position="128"/>
        <end position="137"/>
    </location>
</feature>
<organism evidence="4">
    <name type="scientific">Alexandrium catenella</name>
    <name type="common">Red tide dinoflagellate</name>
    <name type="synonym">Gonyaulax catenella</name>
    <dbReference type="NCBI Taxonomy" id="2925"/>
    <lineage>
        <taxon>Eukaryota</taxon>
        <taxon>Sar</taxon>
        <taxon>Alveolata</taxon>
        <taxon>Dinophyceae</taxon>
        <taxon>Gonyaulacales</taxon>
        <taxon>Pyrocystaceae</taxon>
        <taxon>Alexandrium</taxon>
    </lineage>
</organism>
<feature type="region of interest" description="Disordered" evidence="2">
    <location>
        <begin position="27"/>
        <end position="137"/>
    </location>
</feature>
<dbReference type="InterPro" id="IPR000504">
    <property type="entry name" value="RRM_dom"/>
</dbReference>
<dbReference type="PROSITE" id="PS50102">
    <property type="entry name" value="RRM"/>
    <property type="match status" value="1"/>
</dbReference>
<sequence>MMACASVQMVAGVRMMVKNTFLEVAEATEQPQISRSKTEPVATMDTLSCLDGDDSPDSDAESVASESSTPSKLSVGSGTAASSSLPELVSPQLAGAAAADERSRPEAASKTGETRRGRDAARRERRVGGAQQQAAKQGLTTVMLRNLPNDYTRGMLQKLLEKRGFAGKYDFLYLPTDFSRKAGLGYAFVNMLSEDGAKAVRRSLEGFRQWSIPSTKVCCVGWSNPCQGLLANIERYRDSPVMHPSVPDEYKPILLQDGKRVPFPEPTRMLRRPTMRKSGQ</sequence>
<evidence type="ECO:0000313" key="4">
    <source>
        <dbReference type="EMBL" id="CAD9189435.1"/>
    </source>
</evidence>
<reference evidence="4" key="1">
    <citation type="submission" date="2021-01" db="EMBL/GenBank/DDBJ databases">
        <authorList>
            <person name="Corre E."/>
            <person name="Pelletier E."/>
            <person name="Niang G."/>
            <person name="Scheremetjew M."/>
            <person name="Finn R."/>
            <person name="Kale V."/>
            <person name="Holt S."/>
            <person name="Cochrane G."/>
            <person name="Meng A."/>
            <person name="Brown T."/>
            <person name="Cohen L."/>
        </authorList>
    </citation>
    <scope>NUCLEOTIDE SEQUENCE</scope>
    <source>
        <strain evidence="4">OF101</strain>
    </source>
</reference>
<dbReference type="Gene3D" id="3.30.70.330">
    <property type="match status" value="1"/>
</dbReference>
<evidence type="ECO:0000256" key="1">
    <source>
        <dbReference type="PROSITE-ProRule" id="PRU00176"/>
    </source>
</evidence>
<evidence type="ECO:0000256" key="2">
    <source>
        <dbReference type="SAM" id="MobiDB-lite"/>
    </source>
</evidence>
<accession>A0A7S1WVJ7</accession>
<feature type="compositionally biased region" description="Acidic residues" evidence="2">
    <location>
        <begin position="51"/>
        <end position="60"/>
    </location>
</feature>
<name>A0A7S1WVJ7_ALECA</name>
<dbReference type="InterPro" id="IPR035979">
    <property type="entry name" value="RBD_domain_sf"/>
</dbReference>
<feature type="domain" description="RRM" evidence="3">
    <location>
        <begin position="140"/>
        <end position="217"/>
    </location>
</feature>
<dbReference type="GO" id="GO:0003723">
    <property type="term" value="F:RNA binding"/>
    <property type="evidence" value="ECO:0007669"/>
    <property type="project" value="UniProtKB-UniRule"/>
</dbReference>
<dbReference type="InterPro" id="IPR012677">
    <property type="entry name" value="Nucleotide-bd_a/b_plait_sf"/>
</dbReference>
<dbReference type="InterPro" id="IPR007201">
    <property type="entry name" value="Mei2-like_Rrm_C"/>
</dbReference>
<proteinExistence type="predicted"/>
<feature type="compositionally biased region" description="Basic and acidic residues" evidence="2">
    <location>
        <begin position="99"/>
        <end position="122"/>
    </location>
</feature>
<dbReference type="AlphaFoldDB" id="A0A7S1WVJ7"/>
<keyword evidence="1" id="KW-0694">RNA-binding</keyword>
<dbReference type="SUPFAM" id="SSF54928">
    <property type="entry name" value="RNA-binding domain, RBD"/>
    <property type="match status" value="1"/>
</dbReference>
<dbReference type="EMBL" id="HBGE01111108">
    <property type="protein sequence ID" value="CAD9189435.1"/>
    <property type="molecule type" value="Transcribed_RNA"/>
</dbReference>
<protein>
    <recommendedName>
        <fullName evidence="3">RRM domain-containing protein</fullName>
    </recommendedName>
</protein>
<feature type="compositionally biased region" description="Polar residues" evidence="2">
    <location>
        <begin position="69"/>
        <end position="85"/>
    </location>
</feature>
<evidence type="ECO:0000259" key="3">
    <source>
        <dbReference type="PROSITE" id="PS50102"/>
    </source>
</evidence>
<gene>
    <name evidence="4" type="ORF">ACAT0790_LOCUS66209</name>
</gene>
<dbReference type="Pfam" id="PF04059">
    <property type="entry name" value="RRM_2"/>
    <property type="match status" value="1"/>
</dbReference>